<accession>A0ABY0RKG3</accession>
<evidence type="ECO:0000256" key="5">
    <source>
        <dbReference type="ARBA" id="ARBA00022741"/>
    </source>
</evidence>
<dbReference type="Gene3D" id="3.40.50.300">
    <property type="entry name" value="P-loop containing nucleotide triphosphate hydrolases"/>
    <property type="match status" value="1"/>
</dbReference>
<keyword evidence="3" id="KW-1003">Cell membrane</keyword>
<dbReference type="Pfam" id="PF00005">
    <property type="entry name" value="ABC_tran"/>
    <property type="match status" value="1"/>
</dbReference>
<evidence type="ECO:0000256" key="9">
    <source>
        <dbReference type="ARBA" id="ARBA00023136"/>
    </source>
</evidence>
<dbReference type="InterPro" id="IPR041701">
    <property type="entry name" value="MetN_ABC"/>
</dbReference>
<dbReference type="PROSITE" id="PS50893">
    <property type="entry name" value="ABC_TRANSPORTER_2"/>
    <property type="match status" value="1"/>
</dbReference>
<protein>
    <submittedName>
        <fullName evidence="11">D-methionine transport system ATP-binding protein</fullName>
    </submittedName>
</protein>
<reference evidence="11 12" key="1">
    <citation type="submission" date="2016-10" db="EMBL/GenBank/DDBJ databases">
        <authorList>
            <person name="Varghese N."/>
            <person name="Submissions S."/>
        </authorList>
    </citation>
    <scope>NUCLEOTIDE SEQUENCE [LARGE SCALE GENOMIC DNA]</scope>
    <source>
        <strain evidence="11 12">BS2776</strain>
    </source>
</reference>
<dbReference type="Gene3D" id="3.30.70.260">
    <property type="match status" value="1"/>
</dbReference>
<dbReference type="PANTHER" id="PTHR43166">
    <property type="entry name" value="AMINO ACID IMPORT ATP-BINDING PROTEIN"/>
    <property type="match status" value="1"/>
</dbReference>
<dbReference type="PROSITE" id="PS00211">
    <property type="entry name" value="ABC_TRANSPORTER_1"/>
    <property type="match status" value="1"/>
</dbReference>
<dbReference type="InterPro" id="IPR045865">
    <property type="entry name" value="ACT-like_dom_sf"/>
</dbReference>
<dbReference type="Pfam" id="PF09383">
    <property type="entry name" value="NIL"/>
    <property type="match status" value="1"/>
</dbReference>
<dbReference type="Proteomes" id="UP000181903">
    <property type="component" value="Chromosome I"/>
</dbReference>
<keyword evidence="12" id="KW-1185">Reference proteome</keyword>
<dbReference type="RefSeq" id="WP_060549805.1">
    <property type="nucleotide sequence ID" value="NZ_CP142197.1"/>
</dbReference>
<dbReference type="CDD" id="cd03258">
    <property type="entry name" value="ABC_MetN_methionine_transporter"/>
    <property type="match status" value="1"/>
</dbReference>
<dbReference type="SUPFAM" id="SSF55021">
    <property type="entry name" value="ACT-like"/>
    <property type="match status" value="1"/>
</dbReference>
<evidence type="ECO:0000256" key="8">
    <source>
        <dbReference type="ARBA" id="ARBA00022970"/>
    </source>
</evidence>
<dbReference type="InterPro" id="IPR018449">
    <property type="entry name" value="NIL_domain"/>
</dbReference>
<comment type="subcellular location">
    <subcellularLocation>
        <location evidence="1">Cell inner membrane</location>
        <topology evidence="1">Peripheral membrane protein</topology>
    </subcellularLocation>
</comment>
<evidence type="ECO:0000313" key="11">
    <source>
        <dbReference type="EMBL" id="SDO22249.1"/>
    </source>
</evidence>
<evidence type="ECO:0000256" key="7">
    <source>
        <dbReference type="ARBA" id="ARBA00022967"/>
    </source>
</evidence>
<keyword evidence="7" id="KW-1278">Translocase</keyword>
<dbReference type="InterPro" id="IPR003439">
    <property type="entry name" value="ABC_transporter-like_ATP-bd"/>
</dbReference>
<keyword evidence="2" id="KW-0813">Transport</keyword>
<keyword evidence="4" id="KW-0997">Cell inner membrane</keyword>
<proteinExistence type="predicted"/>
<keyword evidence="9" id="KW-0472">Membrane</keyword>
<evidence type="ECO:0000259" key="10">
    <source>
        <dbReference type="PROSITE" id="PS50893"/>
    </source>
</evidence>
<evidence type="ECO:0000256" key="3">
    <source>
        <dbReference type="ARBA" id="ARBA00022475"/>
    </source>
</evidence>
<dbReference type="SMART" id="SM00930">
    <property type="entry name" value="NIL"/>
    <property type="match status" value="1"/>
</dbReference>
<dbReference type="GO" id="GO:0005524">
    <property type="term" value="F:ATP binding"/>
    <property type="evidence" value="ECO:0007669"/>
    <property type="project" value="UniProtKB-KW"/>
</dbReference>
<dbReference type="InterPro" id="IPR003593">
    <property type="entry name" value="AAA+_ATPase"/>
</dbReference>
<name>A0ABY0RKG3_9PSED</name>
<evidence type="ECO:0000313" key="12">
    <source>
        <dbReference type="Proteomes" id="UP000181903"/>
    </source>
</evidence>
<keyword evidence="5" id="KW-0547">Nucleotide-binding</keyword>
<dbReference type="EMBL" id="LT629706">
    <property type="protein sequence ID" value="SDO22249.1"/>
    <property type="molecule type" value="Genomic_DNA"/>
</dbReference>
<keyword evidence="6 11" id="KW-0067">ATP-binding</keyword>
<sequence length="371" mass="40751">MSAANARLRDLDIPPRDAEQTQLHPELNRAHVRFINLGKTYDGTVQALHGIDLAIQHGEVFGIIGRSGAGKSSLIRTINRLEQPSSGRVLIDQVDIGDFDEDRLVALRRRIGMIFQHFNLMSAKTVWQNVELPLKVAGIPKPQREQKVRELLELVGLQDKHKAYPAQLSGGQKQRVGIARSLVHDPEILLCDEATSALDPETTQSILALLREINRRLGLTIVLITHEMAVIRDICDRVVVLEHGKIVEQGPVWQVFGSPQHTVSQTLLAPLQHALPQELQSRLQPTQVSADAAVVLRLQFTGSATDEPDLAALFGALGGRVRLLQGGVERIQGHALGQLLLAVNGSAHSAEELRNRAANWAQQAQVLGYVV</sequence>
<dbReference type="InterPro" id="IPR027417">
    <property type="entry name" value="P-loop_NTPase"/>
</dbReference>
<dbReference type="InterPro" id="IPR017871">
    <property type="entry name" value="ABC_transporter-like_CS"/>
</dbReference>
<dbReference type="SUPFAM" id="SSF52540">
    <property type="entry name" value="P-loop containing nucleoside triphosphate hydrolases"/>
    <property type="match status" value="1"/>
</dbReference>
<dbReference type="SMART" id="SM00382">
    <property type="entry name" value="AAA"/>
    <property type="match status" value="1"/>
</dbReference>
<evidence type="ECO:0000256" key="4">
    <source>
        <dbReference type="ARBA" id="ARBA00022519"/>
    </source>
</evidence>
<dbReference type="PANTHER" id="PTHR43166:SF30">
    <property type="entry name" value="METHIONINE IMPORT ATP-BINDING PROTEIN METN"/>
    <property type="match status" value="1"/>
</dbReference>
<gene>
    <name evidence="11" type="ORF">SAMN04490208_2998</name>
</gene>
<evidence type="ECO:0000256" key="6">
    <source>
        <dbReference type="ARBA" id="ARBA00022840"/>
    </source>
</evidence>
<dbReference type="InterPro" id="IPR050086">
    <property type="entry name" value="MetN_ABC_transporter-like"/>
</dbReference>
<feature type="domain" description="ABC transporter" evidence="10">
    <location>
        <begin position="32"/>
        <end position="268"/>
    </location>
</feature>
<organism evidence="11 12">
    <name type="scientific">Pseudomonas poae</name>
    <dbReference type="NCBI Taxonomy" id="200451"/>
    <lineage>
        <taxon>Bacteria</taxon>
        <taxon>Pseudomonadati</taxon>
        <taxon>Pseudomonadota</taxon>
        <taxon>Gammaproteobacteria</taxon>
        <taxon>Pseudomonadales</taxon>
        <taxon>Pseudomonadaceae</taxon>
        <taxon>Pseudomonas</taxon>
    </lineage>
</organism>
<keyword evidence="8" id="KW-0029">Amino-acid transport</keyword>
<evidence type="ECO:0000256" key="1">
    <source>
        <dbReference type="ARBA" id="ARBA00004417"/>
    </source>
</evidence>
<evidence type="ECO:0000256" key="2">
    <source>
        <dbReference type="ARBA" id="ARBA00022448"/>
    </source>
</evidence>